<dbReference type="SMART" id="SM00015">
    <property type="entry name" value="IQ"/>
    <property type="match status" value="3"/>
</dbReference>
<proteinExistence type="predicted"/>
<comment type="caution">
    <text evidence="2">The sequence shown here is derived from an EMBL/GenBank/DDBJ whole genome shotgun (WGS) entry which is preliminary data.</text>
</comment>
<gene>
    <name evidence="2" type="ORF">ACHHYP_16837</name>
</gene>
<reference evidence="2 3" key="1">
    <citation type="journal article" date="2014" name="Genome Biol. Evol.">
        <title>The secreted proteins of Achlya hypogyna and Thraustotheca clavata identify the ancestral oomycete secretome and reveal gene acquisitions by horizontal gene transfer.</title>
        <authorList>
            <person name="Misner I."/>
            <person name="Blouin N."/>
            <person name="Leonard G."/>
            <person name="Richards T.A."/>
            <person name="Lane C.E."/>
        </authorList>
    </citation>
    <scope>NUCLEOTIDE SEQUENCE [LARGE SCALE GENOMIC DNA]</scope>
    <source>
        <strain evidence="2 3">ATCC 48635</strain>
    </source>
</reference>
<evidence type="ECO:0000313" key="2">
    <source>
        <dbReference type="EMBL" id="OQR81024.1"/>
    </source>
</evidence>
<sequence>MVLHPARLDKGTKLPLLLVATPGNVGVQIDSYRTKDVYNRPRSTRFTTAFHGIMFEDHRLHNAPRISARETQRKQYALLREEKLAAYERARAEHQLRIEEKRKHREYLRRQQAWEHQQRLKAAWERELENECASRIQALHRGYLVRKKLAAMNAAATQIQAHVRRMTARAEYKLELERAAAASLYRSAVRIQAQVRRHLVEQRYPRVKRPGTEAPLDTHINHNVTSTPLLSITGSVAALSLQNNENEATLPPATRMASPTVPTPPLRRPRTTVLKRVGGGFRKVFQNPLSTSVKPATAPSPRRPPQRPPAKATWNAIASRPWPQAKELAVFIQDPNLAEKLKILLPQGEAEQYSTDDVVALSGADDVAKVPPPQLEVEIRQEVLTAPVGIFSFGSNPLEVAEWSLLLEKDFDERRSPLTLCATRPSSSPLKRRLSATTPAPRRPFSGGTRGAALPVALAAPREPDTEVGLRLTYTPSSDEQFQALEGYSSCRCGSGLDVFL</sequence>
<dbReference type="CDD" id="cd23767">
    <property type="entry name" value="IQCD"/>
    <property type="match status" value="1"/>
</dbReference>
<keyword evidence="3" id="KW-1185">Reference proteome</keyword>
<accession>A0A1V9Y5N7</accession>
<dbReference type="Proteomes" id="UP000243579">
    <property type="component" value="Unassembled WGS sequence"/>
</dbReference>
<dbReference type="OrthoDB" id="78114at2759"/>
<dbReference type="EMBL" id="JNBR01002844">
    <property type="protein sequence ID" value="OQR81024.1"/>
    <property type="molecule type" value="Genomic_DNA"/>
</dbReference>
<evidence type="ECO:0000256" key="1">
    <source>
        <dbReference type="SAM" id="MobiDB-lite"/>
    </source>
</evidence>
<dbReference type="Gene3D" id="1.20.5.190">
    <property type="match status" value="1"/>
</dbReference>
<evidence type="ECO:0000313" key="3">
    <source>
        <dbReference type="Proteomes" id="UP000243579"/>
    </source>
</evidence>
<feature type="region of interest" description="Disordered" evidence="1">
    <location>
        <begin position="422"/>
        <end position="450"/>
    </location>
</feature>
<dbReference type="Pfam" id="PF00612">
    <property type="entry name" value="IQ"/>
    <property type="match status" value="3"/>
</dbReference>
<name>A0A1V9Y5N7_ACHHY</name>
<dbReference type="PROSITE" id="PS50096">
    <property type="entry name" value="IQ"/>
    <property type="match status" value="3"/>
</dbReference>
<organism evidence="2 3">
    <name type="scientific">Achlya hypogyna</name>
    <name type="common">Oomycete</name>
    <name type="synonym">Protoachlya hypogyna</name>
    <dbReference type="NCBI Taxonomy" id="1202772"/>
    <lineage>
        <taxon>Eukaryota</taxon>
        <taxon>Sar</taxon>
        <taxon>Stramenopiles</taxon>
        <taxon>Oomycota</taxon>
        <taxon>Saprolegniomycetes</taxon>
        <taxon>Saprolegniales</taxon>
        <taxon>Achlyaceae</taxon>
        <taxon>Achlya</taxon>
    </lineage>
</organism>
<dbReference type="InterPro" id="IPR000048">
    <property type="entry name" value="IQ_motif_EF-hand-BS"/>
</dbReference>
<feature type="region of interest" description="Disordered" evidence="1">
    <location>
        <begin position="288"/>
        <end position="311"/>
    </location>
</feature>
<dbReference type="AlphaFoldDB" id="A0A1V9Y5N7"/>
<protein>
    <submittedName>
        <fullName evidence="2">Uncharacterized protein</fullName>
    </submittedName>
</protein>